<keyword evidence="3" id="KW-0862">Zinc</keyword>
<evidence type="ECO:0000256" key="2">
    <source>
        <dbReference type="ARBA" id="ARBA00022771"/>
    </source>
</evidence>
<dbReference type="Proteomes" id="UP001152798">
    <property type="component" value="Chromosome 3"/>
</dbReference>
<dbReference type="EMBL" id="OV725079">
    <property type="protein sequence ID" value="CAH1395147.1"/>
    <property type="molecule type" value="Genomic_DNA"/>
</dbReference>
<keyword evidence="8" id="KW-1185">Reference proteome</keyword>
<dbReference type="SUPFAM" id="SSF57667">
    <property type="entry name" value="beta-beta-alpha zinc fingers"/>
    <property type="match status" value="2"/>
</dbReference>
<dbReference type="PANTHER" id="PTHR13267:SF3">
    <property type="entry name" value="ZINC FINGER PROTEIN 277"/>
    <property type="match status" value="1"/>
</dbReference>
<evidence type="ECO:0000259" key="6">
    <source>
        <dbReference type="PROSITE" id="PS50157"/>
    </source>
</evidence>
<evidence type="ECO:0000256" key="5">
    <source>
        <dbReference type="PROSITE-ProRule" id="PRU00042"/>
    </source>
</evidence>
<dbReference type="InterPro" id="IPR041661">
    <property type="entry name" value="ZN622/Rei1/Reh1_Znf-C2H2"/>
</dbReference>
<evidence type="ECO:0000256" key="1">
    <source>
        <dbReference type="ARBA" id="ARBA00022723"/>
    </source>
</evidence>
<dbReference type="Gene3D" id="3.30.160.60">
    <property type="entry name" value="Classic Zinc Finger"/>
    <property type="match status" value="1"/>
</dbReference>
<dbReference type="OrthoDB" id="278606at2759"/>
<comment type="similarity">
    <text evidence="4">Belongs to the ZNF277 family.</text>
</comment>
<dbReference type="AlphaFoldDB" id="A0A9P0H4X7"/>
<dbReference type="InterPro" id="IPR040048">
    <property type="entry name" value="ZNF277"/>
</dbReference>
<proteinExistence type="inferred from homology"/>
<evidence type="ECO:0000256" key="3">
    <source>
        <dbReference type="ARBA" id="ARBA00022833"/>
    </source>
</evidence>
<dbReference type="Pfam" id="PF12756">
    <property type="entry name" value="zf-C2H2_2"/>
    <property type="match status" value="2"/>
</dbReference>
<evidence type="ECO:0000256" key="4">
    <source>
        <dbReference type="ARBA" id="ARBA00034119"/>
    </source>
</evidence>
<dbReference type="SMART" id="SM00355">
    <property type="entry name" value="ZnF_C2H2"/>
    <property type="match status" value="4"/>
</dbReference>
<dbReference type="PANTHER" id="PTHR13267">
    <property type="entry name" value="ZINC FINGER PROTEIN 277"/>
    <property type="match status" value="1"/>
</dbReference>
<sequence length="408" mass="48534">MFGPLEFSPTVKEISDQYGKIERYEVGCLLCSSTFNFPSEKDVCLGHIFESHKIIIADVHQIGNLKKYLEFWKQQFSEAPITEFCSTIVADIKKDGLPLKDKEYFLLSDVHDKDKFIREKLQTELLESALDQQKSEREDTNYSHGCLFCRQIIEPTRSEYLIHLSTQHNLQLGKPENLVYVDELIEILEQKMEKLQCIFCERTFKDRNVLKEHMRKKMHKRINPDNKVYDRFYIVNYKGSEKSWKKEKKRRDSAEDEPCDWSDWQETLTLSIVCLFCEESFSSWENVLNHMIHVHNFNYEDSTSEMDFYEQVKLVNFIRRQLYRNRCINCDNEFSNRVETLEHMISQIHNIMPSKDLWNQPEFYFPTYENDAFLCQIEDGINDNEEELNSDLSEALSEINSLTSLEQE</sequence>
<accession>A0A9P0H4X7</accession>
<name>A0A9P0H4X7_NEZVI</name>
<gene>
    <name evidence="7" type="ORF">NEZAVI_LOCUS5475</name>
</gene>
<dbReference type="GO" id="GO:0008270">
    <property type="term" value="F:zinc ion binding"/>
    <property type="evidence" value="ECO:0007669"/>
    <property type="project" value="UniProtKB-KW"/>
</dbReference>
<keyword evidence="2 5" id="KW-0863">Zinc-finger</keyword>
<evidence type="ECO:0000313" key="8">
    <source>
        <dbReference type="Proteomes" id="UP001152798"/>
    </source>
</evidence>
<dbReference type="PROSITE" id="PS00028">
    <property type="entry name" value="ZINC_FINGER_C2H2_1"/>
    <property type="match status" value="3"/>
</dbReference>
<dbReference type="InterPro" id="IPR036236">
    <property type="entry name" value="Znf_C2H2_sf"/>
</dbReference>
<reference evidence="7" key="1">
    <citation type="submission" date="2022-01" db="EMBL/GenBank/DDBJ databases">
        <authorList>
            <person name="King R."/>
        </authorList>
    </citation>
    <scope>NUCLEOTIDE SEQUENCE</scope>
</reference>
<dbReference type="InterPro" id="IPR013087">
    <property type="entry name" value="Znf_C2H2_type"/>
</dbReference>
<keyword evidence="1" id="KW-0479">Metal-binding</keyword>
<organism evidence="7 8">
    <name type="scientific">Nezara viridula</name>
    <name type="common">Southern green stink bug</name>
    <name type="synonym">Cimex viridulus</name>
    <dbReference type="NCBI Taxonomy" id="85310"/>
    <lineage>
        <taxon>Eukaryota</taxon>
        <taxon>Metazoa</taxon>
        <taxon>Ecdysozoa</taxon>
        <taxon>Arthropoda</taxon>
        <taxon>Hexapoda</taxon>
        <taxon>Insecta</taxon>
        <taxon>Pterygota</taxon>
        <taxon>Neoptera</taxon>
        <taxon>Paraneoptera</taxon>
        <taxon>Hemiptera</taxon>
        <taxon>Heteroptera</taxon>
        <taxon>Panheteroptera</taxon>
        <taxon>Pentatomomorpha</taxon>
        <taxon>Pentatomoidea</taxon>
        <taxon>Pentatomidae</taxon>
        <taxon>Pentatominae</taxon>
        <taxon>Nezara</taxon>
    </lineage>
</organism>
<protein>
    <recommendedName>
        <fullName evidence="6">C2H2-type domain-containing protein</fullName>
    </recommendedName>
</protein>
<feature type="domain" description="C2H2-type" evidence="6">
    <location>
        <begin position="195"/>
        <end position="224"/>
    </location>
</feature>
<dbReference type="PROSITE" id="PS50157">
    <property type="entry name" value="ZINC_FINGER_C2H2_2"/>
    <property type="match status" value="1"/>
</dbReference>
<evidence type="ECO:0000313" key="7">
    <source>
        <dbReference type="EMBL" id="CAH1395147.1"/>
    </source>
</evidence>